<dbReference type="CDD" id="cd21451">
    <property type="entry name" value="DLC-like_TCTEX1D"/>
    <property type="match status" value="1"/>
</dbReference>
<dbReference type="GO" id="GO:0045505">
    <property type="term" value="F:dynein intermediate chain binding"/>
    <property type="evidence" value="ECO:0007669"/>
    <property type="project" value="TreeGrafter"/>
</dbReference>
<name>A0A2B4S9K0_STYPI</name>
<dbReference type="EMBL" id="LSMT01000156">
    <property type="protein sequence ID" value="PFX25212.1"/>
    <property type="molecule type" value="Genomic_DNA"/>
</dbReference>
<reference evidence="3" key="1">
    <citation type="journal article" date="2017" name="bioRxiv">
        <title>Comparative analysis of the genomes of Stylophora pistillata and Acropora digitifera provides evidence for extensive differences between species of corals.</title>
        <authorList>
            <person name="Voolstra C.R."/>
            <person name="Li Y."/>
            <person name="Liew Y.J."/>
            <person name="Baumgarten S."/>
            <person name="Zoccola D."/>
            <person name="Flot J.-F."/>
            <person name="Tambutte S."/>
            <person name="Allemand D."/>
            <person name="Aranda M."/>
        </authorList>
    </citation>
    <scope>NUCLEOTIDE SEQUENCE [LARGE SCALE GENOMIC DNA]</scope>
</reference>
<comment type="similarity">
    <text evidence="1">Belongs to the dynein light chain Tctex-type family.</text>
</comment>
<protein>
    <submittedName>
        <fullName evidence="2">Tctex1 domain-containing protein 1</fullName>
    </submittedName>
</protein>
<evidence type="ECO:0000313" key="2">
    <source>
        <dbReference type="EMBL" id="PFX25212.1"/>
    </source>
</evidence>
<proteinExistence type="inferred from homology"/>
<dbReference type="Pfam" id="PF03645">
    <property type="entry name" value="Tctex-1"/>
    <property type="match status" value="1"/>
</dbReference>
<accession>A0A2B4S9K0</accession>
<dbReference type="OrthoDB" id="10248487at2759"/>
<dbReference type="InterPro" id="IPR005334">
    <property type="entry name" value="Tctex-1-like"/>
</dbReference>
<dbReference type="PANTHER" id="PTHR21255">
    <property type="entry name" value="T-COMPLEX-ASSOCIATED-TESTIS-EXPRESSED 1/ DYNEIN LIGHT CHAIN"/>
    <property type="match status" value="1"/>
</dbReference>
<dbReference type="Gene3D" id="3.30.1140.40">
    <property type="entry name" value="Tctex-1"/>
    <property type="match status" value="1"/>
</dbReference>
<gene>
    <name evidence="2" type="primary">Tctex1d1</name>
    <name evidence="2" type="ORF">AWC38_SpisGene10143</name>
</gene>
<dbReference type="GO" id="GO:0005868">
    <property type="term" value="C:cytoplasmic dynein complex"/>
    <property type="evidence" value="ECO:0007669"/>
    <property type="project" value="TreeGrafter"/>
</dbReference>
<dbReference type="GO" id="GO:0007018">
    <property type="term" value="P:microtubule-based movement"/>
    <property type="evidence" value="ECO:0007669"/>
    <property type="project" value="TreeGrafter"/>
</dbReference>
<dbReference type="AlphaFoldDB" id="A0A2B4S9K0"/>
<evidence type="ECO:0000313" key="3">
    <source>
        <dbReference type="Proteomes" id="UP000225706"/>
    </source>
</evidence>
<dbReference type="Proteomes" id="UP000225706">
    <property type="component" value="Unassembled WGS sequence"/>
</dbReference>
<evidence type="ECO:0000256" key="1">
    <source>
        <dbReference type="ARBA" id="ARBA00005361"/>
    </source>
</evidence>
<dbReference type="InterPro" id="IPR038586">
    <property type="entry name" value="Tctex-1-like_sf"/>
</dbReference>
<keyword evidence="3" id="KW-1185">Reference proteome</keyword>
<organism evidence="2 3">
    <name type="scientific">Stylophora pistillata</name>
    <name type="common">Smooth cauliflower coral</name>
    <dbReference type="NCBI Taxonomy" id="50429"/>
    <lineage>
        <taxon>Eukaryota</taxon>
        <taxon>Metazoa</taxon>
        <taxon>Cnidaria</taxon>
        <taxon>Anthozoa</taxon>
        <taxon>Hexacorallia</taxon>
        <taxon>Scleractinia</taxon>
        <taxon>Astrocoeniina</taxon>
        <taxon>Pocilloporidae</taxon>
        <taxon>Stylophora</taxon>
    </lineage>
</organism>
<dbReference type="GO" id="GO:0005737">
    <property type="term" value="C:cytoplasm"/>
    <property type="evidence" value="ECO:0007669"/>
    <property type="project" value="TreeGrafter"/>
</dbReference>
<comment type="caution">
    <text evidence="2">The sequence shown here is derived from an EMBL/GenBank/DDBJ whole genome shotgun (WGS) entry which is preliminary data.</text>
</comment>
<dbReference type="PANTHER" id="PTHR21255:SF65">
    <property type="entry name" value="TCTEX1 DOMAIN-CONTAINING PROTEIN 2"/>
    <property type="match status" value="1"/>
</dbReference>
<sequence>MNLKKLERISPPVDRFWRRKRTQTWPNVPLSELSKLKGWNLLATIPESDAVKSSEKSSGRRARAKTVSDLRVRIQDEQLRKIILEVLTSYLSQFSEYNHILFGRLGPLLSELIKVRVEECIEERCKIVSQVYIGAVVGEGIDAATQCLWTPHCDKYATASYGTQFLFAVGIVFVVQL</sequence>